<evidence type="ECO:0000313" key="11">
    <source>
        <dbReference type="Proteomes" id="UP000660262"/>
    </source>
</evidence>
<dbReference type="AlphaFoldDB" id="A0A830H838"/>
<evidence type="ECO:0000256" key="8">
    <source>
        <dbReference type="ARBA" id="ARBA00023128"/>
    </source>
</evidence>
<comment type="subcellular location">
    <subcellularLocation>
        <location evidence="2">Mitochondrion</location>
    </subcellularLocation>
</comment>
<evidence type="ECO:0000256" key="1">
    <source>
        <dbReference type="ARBA" id="ARBA00003195"/>
    </source>
</evidence>
<gene>
    <name evidence="10" type="ORF">PPROV_000159300</name>
</gene>
<evidence type="ECO:0000256" key="3">
    <source>
        <dbReference type="ARBA" id="ARBA00010705"/>
    </source>
</evidence>
<reference evidence="10" key="1">
    <citation type="submission" date="2020-10" db="EMBL/GenBank/DDBJ databases">
        <title>Unveiling of a novel bifunctional photoreceptor, Dualchrome1, isolated from a cosmopolitan green alga.</title>
        <authorList>
            <person name="Suzuki S."/>
            <person name="Kawachi M."/>
        </authorList>
    </citation>
    <scope>NUCLEOTIDE SEQUENCE</scope>
    <source>
        <strain evidence="10">NIES 2893</strain>
    </source>
</reference>
<evidence type="ECO:0008006" key="12">
    <source>
        <dbReference type="Google" id="ProtNLM"/>
    </source>
</evidence>
<comment type="similarity">
    <text evidence="3">Belongs to the complex I NDUFA8 subunit family.</text>
</comment>
<evidence type="ECO:0000256" key="9">
    <source>
        <dbReference type="ARBA" id="ARBA00023157"/>
    </source>
</evidence>
<keyword evidence="5" id="KW-0679">Respiratory chain</keyword>
<keyword evidence="4" id="KW-0813">Transport</keyword>
<sequence>MTTQASTHDDMAEVPTGAVLYGLAKHIKASCGTISRDFMRCKKEDMDPKACLDKGATLTRCVMDVTKTANEKAGEELNKFASCLHYYGSKFEKCRKEQAAFDEAMARA</sequence>
<evidence type="ECO:0000313" key="10">
    <source>
        <dbReference type="EMBL" id="GHP02838.1"/>
    </source>
</evidence>
<dbReference type="PANTHER" id="PTHR13344">
    <property type="entry name" value="NADH-UBIQUINONE OXIDOREDUCTASE"/>
    <property type="match status" value="1"/>
</dbReference>
<dbReference type="GO" id="GO:0005739">
    <property type="term" value="C:mitochondrion"/>
    <property type="evidence" value="ECO:0007669"/>
    <property type="project" value="UniProtKB-SubCell"/>
</dbReference>
<keyword evidence="7" id="KW-0249">Electron transport</keyword>
<name>A0A830H838_9CHLO</name>
<protein>
    <recommendedName>
        <fullName evidence="12">CHCH domain-containing protein</fullName>
    </recommendedName>
</protein>
<evidence type="ECO:0000256" key="2">
    <source>
        <dbReference type="ARBA" id="ARBA00004173"/>
    </source>
</evidence>
<evidence type="ECO:0000256" key="7">
    <source>
        <dbReference type="ARBA" id="ARBA00022982"/>
    </source>
</evidence>
<comment type="caution">
    <text evidence="10">The sequence shown here is derived from an EMBL/GenBank/DDBJ whole genome shotgun (WGS) entry which is preliminary data.</text>
</comment>
<keyword evidence="9" id="KW-1015">Disulfide bond</keyword>
<dbReference type="OrthoDB" id="276296at2759"/>
<comment type="function">
    <text evidence="1">Accessory subunit of the mitochondrial membrane respiratory chain NADH dehydrogenase (Complex I), that is believed not to be involved in catalysis. Complex I functions in the transfer of electrons from NADH to the respiratory chain. The immediate electron acceptor for the enzyme is believed to be ubiquinone.</text>
</comment>
<dbReference type="Proteomes" id="UP000660262">
    <property type="component" value="Unassembled WGS sequence"/>
</dbReference>
<keyword evidence="8" id="KW-0496">Mitochondrion</keyword>
<evidence type="ECO:0000256" key="6">
    <source>
        <dbReference type="ARBA" id="ARBA00022737"/>
    </source>
</evidence>
<keyword evidence="6" id="KW-0677">Repeat</keyword>
<dbReference type="EMBL" id="BNJQ01000004">
    <property type="protein sequence ID" value="GHP02838.1"/>
    <property type="molecule type" value="Genomic_DNA"/>
</dbReference>
<organism evidence="10 11">
    <name type="scientific">Pycnococcus provasolii</name>
    <dbReference type="NCBI Taxonomy" id="41880"/>
    <lineage>
        <taxon>Eukaryota</taxon>
        <taxon>Viridiplantae</taxon>
        <taxon>Chlorophyta</taxon>
        <taxon>Pseudoscourfieldiophyceae</taxon>
        <taxon>Pseudoscourfieldiales</taxon>
        <taxon>Pycnococcaceae</taxon>
        <taxon>Pycnococcus</taxon>
    </lineage>
</organism>
<proteinExistence type="inferred from homology"/>
<accession>A0A830H838</accession>
<dbReference type="PANTHER" id="PTHR13344:SF0">
    <property type="entry name" value="NADH DEHYDROGENASE [UBIQUINONE] 1 ALPHA SUBCOMPLEX SUBUNIT 8"/>
    <property type="match status" value="1"/>
</dbReference>
<dbReference type="InterPro" id="IPR016680">
    <property type="entry name" value="NDUFA8"/>
</dbReference>
<evidence type="ECO:0000256" key="5">
    <source>
        <dbReference type="ARBA" id="ARBA00022660"/>
    </source>
</evidence>
<evidence type="ECO:0000256" key="4">
    <source>
        <dbReference type="ARBA" id="ARBA00022448"/>
    </source>
</evidence>
<dbReference type="GO" id="GO:0006120">
    <property type="term" value="P:mitochondrial electron transport, NADH to ubiquinone"/>
    <property type="evidence" value="ECO:0007669"/>
    <property type="project" value="InterPro"/>
</dbReference>
<keyword evidence="11" id="KW-1185">Reference proteome</keyword>